<sequence>DMVAALRDVNGRYVGNRPVRLKKSSWKDKGVDSEKNANSGLRKLSYCIPQDSKKLQKFKKLKIKQDPNVQKERMKLAKQQEELANMARKKK</sequence>
<name>A0A813LVT5_POLGL</name>
<dbReference type="AlphaFoldDB" id="A0A813LVT5"/>
<dbReference type="EMBL" id="CAJNNW010037234">
    <property type="protein sequence ID" value="CAE8740221.1"/>
    <property type="molecule type" value="Genomic_DNA"/>
</dbReference>
<reference evidence="1" key="1">
    <citation type="submission" date="2021-02" db="EMBL/GenBank/DDBJ databases">
        <authorList>
            <person name="Dougan E. K."/>
            <person name="Rhodes N."/>
            <person name="Thang M."/>
            <person name="Chan C."/>
        </authorList>
    </citation>
    <scope>NUCLEOTIDE SEQUENCE</scope>
</reference>
<organism evidence="1 2">
    <name type="scientific">Polarella glacialis</name>
    <name type="common">Dinoflagellate</name>
    <dbReference type="NCBI Taxonomy" id="89957"/>
    <lineage>
        <taxon>Eukaryota</taxon>
        <taxon>Sar</taxon>
        <taxon>Alveolata</taxon>
        <taxon>Dinophyceae</taxon>
        <taxon>Suessiales</taxon>
        <taxon>Suessiaceae</taxon>
        <taxon>Polarella</taxon>
    </lineage>
</organism>
<evidence type="ECO:0000313" key="2">
    <source>
        <dbReference type="Proteomes" id="UP000626109"/>
    </source>
</evidence>
<evidence type="ECO:0000313" key="1">
    <source>
        <dbReference type="EMBL" id="CAE8740221.1"/>
    </source>
</evidence>
<accession>A0A813LVT5</accession>
<proteinExistence type="predicted"/>
<feature type="non-terminal residue" evidence="1">
    <location>
        <position position="91"/>
    </location>
</feature>
<dbReference type="Proteomes" id="UP000626109">
    <property type="component" value="Unassembled WGS sequence"/>
</dbReference>
<protein>
    <submittedName>
        <fullName evidence="1">Uncharacterized protein</fullName>
    </submittedName>
</protein>
<comment type="caution">
    <text evidence="1">The sequence shown here is derived from an EMBL/GenBank/DDBJ whole genome shotgun (WGS) entry which is preliminary data.</text>
</comment>
<gene>
    <name evidence="1" type="ORF">PGLA2088_LOCUS49936</name>
</gene>